<organism evidence="1 2">
    <name type="scientific">Musa balbisiana</name>
    <name type="common">Banana</name>
    <dbReference type="NCBI Taxonomy" id="52838"/>
    <lineage>
        <taxon>Eukaryota</taxon>
        <taxon>Viridiplantae</taxon>
        <taxon>Streptophyta</taxon>
        <taxon>Embryophyta</taxon>
        <taxon>Tracheophyta</taxon>
        <taxon>Spermatophyta</taxon>
        <taxon>Magnoliopsida</taxon>
        <taxon>Liliopsida</taxon>
        <taxon>Zingiberales</taxon>
        <taxon>Musaceae</taxon>
        <taxon>Musa</taxon>
    </lineage>
</organism>
<dbReference type="PANTHER" id="PTHR31579:SF84">
    <property type="entry name" value="F21O3.6 PROTEIN"/>
    <property type="match status" value="1"/>
</dbReference>
<evidence type="ECO:0000313" key="1">
    <source>
        <dbReference type="EMBL" id="THU61671.1"/>
    </source>
</evidence>
<dbReference type="InterPro" id="IPR006502">
    <property type="entry name" value="PDDEXK-like"/>
</dbReference>
<dbReference type="Proteomes" id="UP000317650">
    <property type="component" value="Chromosome 7"/>
</dbReference>
<keyword evidence="2" id="KW-1185">Reference proteome</keyword>
<evidence type="ECO:0000313" key="2">
    <source>
        <dbReference type="Proteomes" id="UP000317650"/>
    </source>
</evidence>
<sequence>MAVFLRATRVTTLLDDDKAKARLREADDSHRVSGYDSSGSEHDSPCLSGLVHAFLEHVHADSLSADVGVAAHPHHSSDDDHADDPDCTAAAVVRELMDPAAEGDRFRVRLAADVYSVVEGLAGLRACCGAAGLRRAVMARLRESGYNAGICKARSDSSSGLNAGSYEYIDVVSAAAEGTGRRYIVDLEFAAEFEVARATEAYKTVLAALPRAAVAGEETLRQVVRVVADAVQRSLRAQDLHIPPWRKSQYMIAKWLGPYRRTTNAVPASPGGSVSSSGAEISCRSVGFTTAAWRRVPRPEHVRSHVAYRTN</sequence>
<comment type="caution">
    <text evidence="1">The sequence shown here is derived from an EMBL/GenBank/DDBJ whole genome shotgun (WGS) entry which is preliminary data.</text>
</comment>
<proteinExistence type="predicted"/>
<dbReference type="Pfam" id="PF04720">
    <property type="entry name" value="PDDEXK_6"/>
    <property type="match status" value="1"/>
</dbReference>
<dbReference type="AlphaFoldDB" id="A0A4S8JI89"/>
<gene>
    <name evidence="1" type="ORF">C4D60_Mb07t25780</name>
</gene>
<dbReference type="EMBL" id="PYDT01000005">
    <property type="protein sequence ID" value="THU61671.1"/>
    <property type="molecule type" value="Genomic_DNA"/>
</dbReference>
<protein>
    <submittedName>
        <fullName evidence="1">Uncharacterized protein</fullName>
    </submittedName>
</protein>
<name>A0A4S8JI89_MUSBA</name>
<reference evidence="1 2" key="1">
    <citation type="journal article" date="2019" name="Nat. Plants">
        <title>Genome sequencing of Musa balbisiana reveals subgenome evolution and function divergence in polyploid bananas.</title>
        <authorList>
            <person name="Yao X."/>
        </authorList>
    </citation>
    <scope>NUCLEOTIDE SEQUENCE [LARGE SCALE GENOMIC DNA]</scope>
    <source>
        <strain evidence="2">cv. DH-PKW</strain>
        <tissue evidence="1">Leaves</tissue>
    </source>
</reference>
<dbReference type="NCBIfam" id="TIGR01615">
    <property type="entry name" value="A_thal_3542"/>
    <property type="match status" value="1"/>
</dbReference>
<accession>A0A4S8JI89</accession>
<dbReference type="PANTHER" id="PTHR31579">
    <property type="entry name" value="OS03G0796600 PROTEIN"/>
    <property type="match status" value="1"/>
</dbReference>